<dbReference type="Gene3D" id="3.40.50.150">
    <property type="entry name" value="Vaccinia Virus protein VP39"/>
    <property type="match status" value="1"/>
</dbReference>
<keyword evidence="1" id="KW-0812">Transmembrane</keyword>
<dbReference type="InterPro" id="IPR029063">
    <property type="entry name" value="SAM-dependent_MTases_sf"/>
</dbReference>
<accession>A0A7S0RFS6</accession>
<proteinExistence type="predicted"/>
<gene>
    <name evidence="2" type="ORF">POBO1169_LOCUS12678</name>
</gene>
<evidence type="ECO:0000256" key="1">
    <source>
        <dbReference type="SAM" id="Phobius"/>
    </source>
</evidence>
<name>A0A7S0RFS6_9CHLO</name>
<feature type="transmembrane region" description="Helical" evidence="1">
    <location>
        <begin position="12"/>
        <end position="30"/>
    </location>
</feature>
<keyword evidence="1" id="KW-1133">Transmembrane helix</keyword>
<dbReference type="SUPFAM" id="SSF53335">
    <property type="entry name" value="S-adenosyl-L-methionine-dependent methyltransferases"/>
    <property type="match status" value="1"/>
</dbReference>
<evidence type="ECO:0000313" key="2">
    <source>
        <dbReference type="EMBL" id="CAD8675396.1"/>
    </source>
</evidence>
<organism evidence="2">
    <name type="scientific">Pyramimonas obovata</name>
    <dbReference type="NCBI Taxonomy" id="1411642"/>
    <lineage>
        <taxon>Eukaryota</taxon>
        <taxon>Viridiplantae</taxon>
        <taxon>Chlorophyta</taxon>
        <taxon>Pyramimonadophyceae</taxon>
        <taxon>Pyramimonadales</taxon>
        <taxon>Pyramimonadaceae</taxon>
        <taxon>Pyramimonas</taxon>
        <taxon>Pyramimonas incertae sedis</taxon>
    </lineage>
</organism>
<keyword evidence="1" id="KW-0472">Membrane</keyword>
<protein>
    <recommendedName>
        <fullName evidence="3">Class I SAM-dependent methyltransferase</fullName>
    </recommendedName>
</protein>
<dbReference type="AlphaFoldDB" id="A0A7S0RFS6"/>
<evidence type="ECO:0008006" key="3">
    <source>
        <dbReference type="Google" id="ProtNLM"/>
    </source>
</evidence>
<dbReference type="Pfam" id="PF13578">
    <property type="entry name" value="Methyltransf_24"/>
    <property type="match status" value="1"/>
</dbReference>
<sequence length="317" mass="36206">MGRPQFALGGRFWVFTAICAIVAAVGYFSACESESLSVVQATSAEEVPLAVRCPQDVMEIFADPRTSFREELGRFIEFKCCATGEKSVVLEVGVWRGDFADTLLTRYSDSIKEYVMIEPAQKLVGQLTRELQRRLEEFPERFPEIKFRWINELSLDAAKLFQDEYFDWIYIDGLHTYDGVRTDVTLFWDKLKAGGLFSGHDFSMSRAEARADPWNTIAPWSGMRAGGKEKFGFPGSYKAVVQHARKHGLQVFYTLEGRYGESMWQLKDTSKVFRNNPSWFLFKHDYNVTEITTPLEYGWRDHNGVLIFSSGVGPLSL</sequence>
<reference evidence="2" key="1">
    <citation type="submission" date="2021-01" db="EMBL/GenBank/DDBJ databases">
        <authorList>
            <person name="Corre E."/>
            <person name="Pelletier E."/>
            <person name="Niang G."/>
            <person name="Scheremetjew M."/>
            <person name="Finn R."/>
            <person name="Kale V."/>
            <person name="Holt S."/>
            <person name="Cochrane G."/>
            <person name="Meng A."/>
            <person name="Brown T."/>
            <person name="Cohen L."/>
        </authorList>
    </citation>
    <scope>NUCLEOTIDE SEQUENCE</scope>
    <source>
        <strain evidence="2">CCMP722</strain>
    </source>
</reference>
<dbReference type="EMBL" id="HBFA01024929">
    <property type="protein sequence ID" value="CAD8675396.1"/>
    <property type="molecule type" value="Transcribed_RNA"/>
</dbReference>